<keyword evidence="2" id="KW-1185">Reference proteome</keyword>
<proteinExistence type="predicted"/>
<name>A0AAV6T314_SOLSE</name>
<reference evidence="1 2" key="1">
    <citation type="journal article" date="2021" name="Sci. Rep.">
        <title>Chromosome anchoring in Senegalese sole (Solea senegalensis) reveals sex-associated markers and genome rearrangements in flatfish.</title>
        <authorList>
            <person name="Guerrero-Cozar I."/>
            <person name="Gomez-Garrido J."/>
            <person name="Berbel C."/>
            <person name="Martinez-Blanch J.F."/>
            <person name="Alioto T."/>
            <person name="Claros M.G."/>
            <person name="Gagnaire P.A."/>
            <person name="Manchado M."/>
        </authorList>
    </citation>
    <scope>NUCLEOTIDE SEQUENCE [LARGE SCALE GENOMIC DNA]</scope>
    <source>
        <strain evidence="1">Sse05_10M</strain>
    </source>
</reference>
<evidence type="ECO:0000313" key="2">
    <source>
        <dbReference type="Proteomes" id="UP000693946"/>
    </source>
</evidence>
<organism evidence="1 2">
    <name type="scientific">Solea senegalensis</name>
    <name type="common">Senegalese sole</name>
    <dbReference type="NCBI Taxonomy" id="28829"/>
    <lineage>
        <taxon>Eukaryota</taxon>
        <taxon>Metazoa</taxon>
        <taxon>Chordata</taxon>
        <taxon>Craniata</taxon>
        <taxon>Vertebrata</taxon>
        <taxon>Euteleostomi</taxon>
        <taxon>Actinopterygii</taxon>
        <taxon>Neopterygii</taxon>
        <taxon>Teleostei</taxon>
        <taxon>Neoteleostei</taxon>
        <taxon>Acanthomorphata</taxon>
        <taxon>Carangaria</taxon>
        <taxon>Pleuronectiformes</taxon>
        <taxon>Pleuronectoidei</taxon>
        <taxon>Soleidae</taxon>
        <taxon>Solea</taxon>
    </lineage>
</organism>
<protein>
    <submittedName>
        <fullName evidence="1">Uncharacterized protein</fullName>
    </submittedName>
</protein>
<dbReference type="AlphaFoldDB" id="A0AAV6T314"/>
<dbReference type="EMBL" id="JAGKHQ010000001">
    <property type="protein sequence ID" value="KAG7523780.1"/>
    <property type="molecule type" value="Genomic_DNA"/>
</dbReference>
<dbReference type="Proteomes" id="UP000693946">
    <property type="component" value="Linkage Group LG1"/>
</dbReference>
<sequence>MSTSSQDLHDTSPLDPSLFILSPLHHTHITTAGDSPHLDVCLAAAFRPREGKMYLDVSDRLLPLDTGGAVLHPRDNSFFFTGFSNENISSCGLHNTSIRRLSADDDEYPDDVKVNSFLLLMNAARLLLIKTVAFNTLLTIRALIP</sequence>
<comment type="caution">
    <text evidence="1">The sequence shown here is derived from an EMBL/GenBank/DDBJ whole genome shotgun (WGS) entry which is preliminary data.</text>
</comment>
<gene>
    <name evidence="1" type="ORF">JOB18_003138</name>
</gene>
<evidence type="ECO:0000313" key="1">
    <source>
        <dbReference type="EMBL" id="KAG7523780.1"/>
    </source>
</evidence>
<accession>A0AAV6T314</accession>